<keyword evidence="3" id="KW-1003">Cell membrane</keyword>
<evidence type="ECO:0000256" key="4">
    <source>
        <dbReference type="ARBA" id="ARBA00023136"/>
    </source>
</evidence>
<evidence type="ECO:0000313" key="7">
    <source>
        <dbReference type="EMBL" id="NLK31951.1"/>
    </source>
</evidence>
<organism evidence="6 8">
    <name type="scientific">Methanosarcina flavescens</name>
    <dbReference type="NCBI Taxonomy" id="1715806"/>
    <lineage>
        <taxon>Archaea</taxon>
        <taxon>Methanobacteriati</taxon>
        <taxon>Methanobacteriota</taxon>
        <taxon>Stenosarchaea group</taxon>
        <taxon>Methanomicrobia</taxon>
        <taxon>Methanosarcinales</taxon>
        <taxon>Methanosarcinaceae</taxon>
        <taxon>Methanosarcina</taxon>
    </lineage>
</organism>
<dbReference type="EMBL" id="JAAYQL010000021">
    <property type="protein sequence ID" value="NLK31951.1"/>
    <property type="molecule type" value="Genomic_DNA"/>
</dbReference>
<dbReference type="PANTHER" id="PTHR47737">
    <property type="entry name" value="GLYCINE BETAINE/PROLINE BETAINE TRANSPORT SYSTEM PERMEASE PROTEIN PROW"/>
    <property type="match status" value="1"/>
</dbReference>
<dbReference type="GO" id="GO:0005275">
    <property type="term" value="F:amine transmembrane transporter activity"/>
    <property type="evidence" value="ECO:0007669"/>
    <property type="project" value="TreeGrafter"/>
</dbReference>
<proteinExistence type="predicted"/>
<gene>
    <name evidence="6" type="ORF">AOB57_000310</name>
    <name evidence="7" type="ORF">GX302_03665</name>
</gene>
<dbReference type="AlphaFoldDB" id="A0A660HNK8"/>
<sequence length="306" mass="33674">MKPNKKKLKSLFIAGLVLSLFIFGAGCADNGEEAHEEGEISAESEFNKPVSIGYVLWEGEIASTNVIQQVLRQAGYTNVEILAVDAGPLYQGLASGEFDFTTSSWLPLTHASYWNTYGDKIDSVGVNLEDVRIGLVVPSYVEDVNTIGDLNGNSVMFDGEIVGIDPGAGIMQATENAIDVYNLNDYTLVSSSSAGMTAALQRAIVNEEPIVVTLWSPHWAFNRWDLKYLEDPEGVYGEAEHVETLAREGLKEDMPNLYGILERFAWTHEDIQSVMLDIEAGMTAEEAAAKWVENNPEKVKEWIGEE</sequence>
<dbReference type="KEGG" id="mfz:AOB57_000310"/>
<evidence type="ECO:0000313" key="9">
    <source>
        <dbReference type="Proteomes" id="UP000585579"/>
    </source>
</evidence>
<dbReference type="SUPFAM" id="SSF53850">
    <property type="entry name" value="Periplasmic binding protein-like II"/>
    <property type="match status" value="1"/>
</dbReference>
<dbReference type="RefSeq" id="WP_054298737.1">
    <property type="nucleotide sequence ID" value="NZ_CP032683.1"/>
</dbReference>
<keyword evidence="4" id="KW-0472">Membrane</keyword>
<evidence type="ECO:0000313" key="8">
    <source>
        <dbReference type="Proteomes" id="UP000053087"/>
    </source>
</evidence>
<accession>A0A660HNK8</accession>
<protein>
    <submittedName>
        <fullName evidence="6">Glycine betaine ABC transporter substrate-binding protein</fullName>
    </submittedName>
</protein>
<dbReference type="OrthoDB" id="59515at2157"/>
<dbReference type="Proteomes" id="UP000053087">
    <property type="component" value="Chromosome"/>
</dbReference>
<evidence type="ECO:0000256" key="2">
    <source>
        <dbReference type="ARBA" id="ARBA00022448"/>
    </source>
</evidence>
<dbReference type="Gene3D" id="3.40.190.100">
    <property type="entry name" value="Glycine betaine-binding periplasmic protein, domain 2"/>
    <property type="match status" value="1"/>
</dbReference>
<dbReference type="PANTHER" id="PTHR47737:SF1">
    <property type="entry name" value="GLYCINE BETAINE_PROLINE BETAINE TRANSPORT SYSTEM PERMEASE PROTEIN PROW"/>
    <property type="match status" value="1"/>
</dbReference>
<dbReference type="InterPro" id="IPR007210">
    <property type="entry name" value="ABC_Gly_betaine_transp_sub-bd"/>
</dbReference>
<dbReference type="GO" id="GO:0031460">
    <property type="term" value="P:glycine betaine transport"/>
    <property type="evidence" value="ECO:0007669"/>
    <property type="project" value="TreeGrafter"/>
</dbReference>
<dbReference type="CDD" id="cd13639">
    <property type="entry name" value="PBP2_OpuAC_like"/>
    <property type="match status" value="1"/>
</dbReference>
<evidence type="ECO:0000313" key="6">
    <source>
        <dbReference type="EMBL" id="AYK13860.1"/>
    </source>
</evidence>
<comment type="subcellular location">
    <subcellularLocation>
        <location evidence="1">Cell membrane</location>
    </subcellularLocation>
</comment>
<feature type="domain" description="ABC-type glycine betaine transport system substrate-binding" evidence="5">
    <location>
        <begin position="48"/>
        <end position="294"/>
    </location>
</feature>
<name>A0A660HNK8_9EURY</name>
<reference evidence="6 8" key="1">
    <citation type="journal article" date="2016" name="Int. J. Syst. Evol. Microbiol.">
        <title>Methanosarcina flavescens sp. nov., a methanogenic archaeon isolated from a full-scale anaerobic digester.</title>
        <authorList>
            <person name="Kern T."/>
            <person name="Fischer M.A."/>
            <person name="Deppenmeier U."/>
            <person name="Schmitz R.A."/>
            <person name="Rother M."/>
        </authorList>
    </citation>
    <scope>NUCLEOTIDE SEQUENCE [LARGE SCALE GENOMIC DNA]</scope>
    <source>
        <strain evidence="6 8">E03.2</strain>
    </source>
</reference>
<dbReference type="Pfam" id="PF04069">
    <property type="entry name" value="OpuAC"/>
    <property type="match status" value="1"/>
</dbReference>
<dbReference type="Proteomes" id="UP000585579">
    <property type="component" value="Unassembled WGS sequence"/>
</dbReference>
<keyword evidence="8" id="KW-1185">Reference proteome</keyword>
<dbReference type="GO" id="GO:0015871">
    <property type="term" value="P:choline transport"/>
    <property type="evidence" value="ECO:0007669"/>
    <property type="project" value="TreeGrafter"/>
</dbReference>
<dbReference type="GeneID" id="53686523"/>
<reference evidence="7 9" key="3">
    <citation type="journal article" date="2020" name="Biotechnol. Biofuels">
        <title>New insights from the biogas microbiome by comprehensive genome-resolved metagenomics of nearly 1600 species originating from multiple anaerobic digesters.</title>
        <authorList>
            <person name="Campanaro S."/>
            <person name="Treu L."/>
            <person name="Rodriguez-R L.M."/>
            <person name="Kovalovszki A."/>
            <person name="Ziels R.M."/>
            <person name="Maus I."/>
            <person name="Zhu X."/>
            <person name="Kougias P.G."/>
            <person name="Basile A."/>
            <person name="Luo G."/>
            <person name="Schluter A."/>
            <person name="Konstantinidis K.T."/>
            <person name="Angelidaki I."/>
        </authorList>
    </citation>
    <scope>NUCLEOTIDE SEQUENCE [LARGE SCALE GENOMIC DNA]</scope>
    <source>
        <strain evidence="7">AS22ysBPME_46</strain>
    </source>
</reference>
<dbReference type="PROSITE" id="PS51257">
    <property type="entry name" value="PROKAR_LIPOPROTEIN"/>
    <property type="match status" value="1"/>
</dbReference>
<dbReference type="Gene3D" id="3.10.105.10">
    <property type="entry name" value="Dipeptide-binding Protein, Domain 3"/>
    <property type="match status" value="2"/>
</dbReference>
<dbReference type="EMBL" id="CP032683">
    <property type="protein sequence ID" value="AYK13860.1"/>
    <property type="molecule type" value="Genomic_DNA"/>
</dbReference>
<evidence type="ECO:0000259" key="5">
    <source>
        <dbReference type="Pfam" id="PF04069"/>
    </source>
</evidence>
<evidence type="ECO:0000256" key="1">
    <source>
        <dbReference type="ARBA" id="ARBA00004236"/>
    </source>
</evidence>
<reference evidence="6" key="2">
    <citation type="submission" date="2018-10" db="EMBL/GenBank/DDBJ databases">
        <authorList>
            <person name="Fischer M.A."/>
            <person name="Kern T."/>
            <person name="Deppenmeier U."/>
            <person name="Schmitz R.A."/>
            <person name="Rother M."/>
        </authorList>
    </citation>
    <scope>NUCLEOTIDE SEQUENCE</scope>
    <source>
        <strain evidence="6">E03.2</strain>
    </source>
</reference>
<keyword evidence="2" id="KW-0813">Transport</keyword>
<dbReference type="GO" id="GO:0043190">
    <property type="term" value="C:ATP-binding cassette (ABC) transporter complex"/>
    <property type="evidence" value="ECO:0007669"/>
    <property type="project" value="InterPro"/>
</dbReference>
<evidence type="ECO:0000256" key="3">
    <source>
        <dbReference type="ARBA" id="ARBA00022475"/>
    </source>
</evidence>
<dbReference type="GO" id="GO:0015226">
    <property type="term" value="F:carnitine transmembrane transporter activity"/>
    <property type="evidence" value="ECO:0007669"/>
    <property type="project" value="TreeGrafter"/>
</dbReference>